<sequence>MVNYIHFEFPIHPKKETLNLIWKFLMWGVIEQKRSILNAQLLFWKFEDNFDISFEIPSNRGANSESGLKQFTPLKFIQEFKCELKEEVFGFIEYEINENFEIERKEDRKLKEVARFIEIGKNNFIEFDKPNLKNRQKETYQEPDKNKFWQFLLNTFSEESKEKEKRTINFQTSF</sequence>
<comment type="caution">
    <text evidence="1">The sequence shown here is derived from an EMBL/GenBank/DDBJ whole genome shotgun (WGS) entry which is preliminary data.</text>
</comment>
<dbReference type="EMBL" id="JAPDFW010000070">
    <property type="protein sequence ID" value="KAJ5074177.1"/>
    <property type="molecule type" value="Genomic_DNA"/>
</dbReference>
<gene>
    <name evidence="1" type="ORF">M0811_00806</name>
</gene>
<proteinExistence type="predicted"/>
<reference evidence="1" key="1">
    <citation type="submission" date="2022-10" db="EMBL/GenBank/DDBJ databases">
        <title>Novel sulphate-reducing endosymbionts in the free-living metamonad Anaeramoeba.</title>
        <authorList>
            <person name="Jerlstrom-Hultqvist J."/>
            <person name="Cepicka I."/>
            <person name="Gallot-Lavallee L."/>
            <person name="Salas-Leiva D."/>
            <person name="Curtis B.A."/>
            <person name="Zahonova K."/>
            <person name="Pipaliya S."/>
            <person name="Dacks J."/>
            <person name="Roger A.J."/>
        </authorList>
    </citation>
    <scope>NUCLEOTIDE SEQUENCE</scope>
    <source>
        <strain evidence="1">BMAN</strain>
    </source>
</reference>
<dbReference type="Proteomes" id="UP001149090">
    <property type="component" value="Unassembled WGS sequence"/>
</dbReference>
<evidence type="ECO:0000313" key="2">
    <source>
        <dbReference type="Proteomes" id="UP001149090"/>
    </source>
</evidence>
<evidence type="ECO:0000313" key="1">
    <source>
        <dbReference type="EMBL" id="KAJ5074177.1"/>
    </source>
</evidence>
<dbReference type="AlphaFoldDB" id="A0A9Q0LJR9"/>
<organism evidence="1 2">
    <name type="scientific">Anaeramoeba ignava</name>
    <name type="common">Anaerobic marine amoeba</name>
    <dbReference type="NCBI Taxonomy" id="1746090"/>
    <lineage>
        <taxon>Eukaryota</taxon>
        <taxon>Metamonada</taxon>
        <taxon>Anaeramoebidae</taxon>
        <taxon>Anaeramoeba</taxon>
    </lineage>
</organism>
<protein>
    <submittedName>
        <fullName evidence="1">Uncharacterized protein</fullName>
    </submittedName>
</protein>
<accession>A0A9Q0LJR9</accession>
<keyword evidence="2" id="KW-1185">Reference proteome</keyword>
<name>A0A9Q0LJR9_ANAIG</name>